<evidence type="ECO:0000259" key="1">
    <source>
        <dbReference type="Pfam" id="PF01636"/>
    </source>
</evidence>
<dbReference type="CDD" id="cd05154">
    <property type="entry name" value="ACAD10_11_N-like"/>
    <property type="match status" value="1"/>
</dbReference>
<dbReference type="InterPro" id="IPR008271">
    <property type="entry name" value="Ser/Thr_kinase_AS"/>
</dbReference>
<dbReference type="EMBL" id="MU251257">
    <property type="protein sequence ID" value="KAG9253434.1"/>
    <property type="molecule type" value="Genomic_DNA"/>
</dbReference>
<dbReference type="InterPro" id="IPR011009">
    <property type="entry name" value="Kinase-like_dom_sf"/>
</dbReference>
<accession>A0A9P7ZJV0</accession>
<organism evidence="2 3">
    <name type="scientific">Emericellopsis atlantica</name>
    <dbReference type="NCBI Taxonomy" id="2614577"/>
    <lineage>
        <taxon>Eukaryota</taxon>
        <taxon>Fungi</taxon>
        <taxon>Dikarya</taxon>
        <taxon>Ascomycota</taxon>
        <taxon>Pezizomycotina</taxon>
        <taxon>Sordariomycetes</taxon>
        <taxon>Hypocreomycetidae</taxon>
        <taxon>Hypocreales</taxon>
        <taxon>Bionectriaceae</taxon>
        <taxon>Emericellopsis</taxon>
    </lineage>
</organism>
<gene>
    <name evidence="2" type="ORF">F5Z01DRAFT_138918</name>
</gene>
<evidence type="ECO:0000313" key="3">
    <source>
        <dbReference type="Proteomes" id="UP000887229"/>
    </source>
</evidence>
<dbReference type="InterPro" id="IPR041726">
    <property type="entry name" value="ACAD10_11_N"/>
</dbReference>
<reference evidence="2" key="1">
    <citation type="journal article" date="2021" name="IMA Fungus">
        <title>Genomic characterization of three marine fungi, including Emericellopsis atlantica sp. nov. with signatures of a generalist lifestyle and marine biomass degradation.</title>
        <authorList>
            <person name="Hagestad O.C."/>
            <person name="Hou L."/>
            <person name="Andersen J.H."/>
            <person name="Hansen E.H."/>
            <person name="Altermark B."/>
            <person name="Li C."/>
            <person name="Kuhnert E."/>
            <person name="Cox R.J."/>
            <person name="Crous P.W."/>
            <person name="Spatafora J.W."/>
            <person name="Lail K."/>
            <person name="Amirebrahimi M."/>
            <person name="Lipzen A."/>
            <person name="Pangilinan J."/>
            <person name="Andreopoulos W."/>
            <person name="Hayes R.D."/>
            <person name="Ng V."/>
            <person name="Grigoriev I.V."/>
            <person name="Jackson S.A."/>
            <person name="Sutton T.D.S."/>
            <person name="Dobson A.D.W."/>
            <person name="Rama T."/>
        </authorList>
    </citation>
    <scope>NUCLEOTIDE SEQUENCE</scope>
    <source>
        <strain evidence="2">TS7</strain>
    </source>
</reference>
<keyword evidence="2" id="KW-0418">Kinase</keyword>
<dbReference type="OrthoDB" id="191037at2759"/>
<keyword evidence="2" id="KW-0808">Transferase</keyword>
<feature type="domain" description="Aminoglycoside phosphotransferase" evidence="1">
    <location>
        <begin position="30"/>
        <end position="259"/>
    </location>
</feature>
<dbReference type="Proteomes" id="UP000887229">
    <property type="component" value="Unassembled WGS sequence"/>
</dbReference>
<proteinExistence type="predicted"/>
<comment type="caution">
    <text evidence="2">The sequence shown here is derived from an EMBL/GenBank/DDBJ whole genome shotgun (WGS) entry which is preliminary data.</text>
</comment>
<evidence type="ECO:0000313" key="2">
    <source>
        <dbReference type="EMBL" id="KAG9253434.1"/>
    </source>
</evidence>
<protein>
    <submittedName>
        <fullName evidence="2">Kinase-like domain-containing protein</fullName>
    </submittedName>
</protein>
<dbReference type="PROSITE" id="PS00108">
    <property type="entry name" value="PROTEIN_KINASE_ST"/>
    <property type="match status" value="1"/>
</dbReference>
<dbReference type="Gene3D" id="3.30.200.20">
    <property type="entry name" value="Phosphorylase Kinase, domain 1"/>
    <property type="match status" value="1"/>
</dbReference>
<keyword evidence="3" id="KW-1185">Reference proteome</keyword>
<dbReference type="InterPro" id="IPR002575">
    <property type="entry name" value="Aminoglycoside_PTrfase"/>
</dbReference>
<dbReference type="RefSeq" id="XP_046117358.1">
    <property type="nucleotide sequence ID" value="XM_046257643.1"/>
</dbReference>
<dbReference type="AlphaFoldDB" id="A0A9P7ZJV0"/>
<sequence>MAGLVRQPIDVGALEAYIGQHVPGIELLLDVKQFGFGQSNPTYQLTSPDGSRYVLRKKPPGKLISQAAHRVEREHRIIEALGPTNVPVPKTYCLCEDNSVIGTPFYIMEFLDGRILEDAGMPGMTAKERSSHWKAAVKTLAKFHSVDFRKVGLGDFGKHSSFYDRQVATWRHMSASQEKVADVKTGEPVGPIPHLDEMLAFFSDKRHQPKDRTTLVHGDYKIDNMVFHPSRPEVIGLLDWEMATVGHPLLDLANMIHAFHLGPLQAKLGFLSDTFRPGTTPGLPTPDDIMRWYSEESGWDPKPDMAWAVAFAVFRASAISQGIAARVAGKQATSLVAKHYAEAFKPLGEYAWELVQMERDRVTRQARL</sequence>
<dbReference type="SUPFAM" id="SSF56112">
    <property type="entry name" value="Protein kinase-like (PK-like)"/>
    <property type="match status" value="1"/>
</dbReference>
<dbReference type="Pfam" id="PF01636">
    <property type="entry name" value="APH"/>
    <property type="match status" value="1"/>
</dbReference>
<name>A0A9P7ZJV0_9HYPO</name>
<dbReference type="InterPro" id="IPR052898">
    <property type="entry name" value="ACAD10-like"/>
</dbReference>
<dbReference type="GO" id="GO:0004672">
    <property type="term" value="F:protein kinase activity"/>
    <property type="evidence" value="ECO:0007669"/>
    <property type="project" value="InterPro"/>
</dbReference>
<dbReference type="PANTHER" id="PTHR47829:SF1">
    <property type="entry name" value="HAD FAMILY PHOSPHATASE"/>
    <property type="match status" value="1"/>
</dbReference>
<dbReference type="PANTHER" id="PTHR47829">
    <property type="entry name" value="HYDROLASE, PUTATIVE (AFU_ORTHOLOGUE AFUA_1G12880)-RELATED"/>
    <property type="match status" value="1"/>
</dbReference>
<dbReference type="Gene3D" id="3.90.1200.10">
    <property type="match status" value="1"/>
</dbReference>
<dbReference type="GeneID" id="70288546"/>